<dbReference type="Proteomes" id="UP000233417">
    <property type="component" value="Unassembled WGS sequence"/>
</dbReference>
<dbReference type="EMBL" id="PHAO01000001">
    <property type="protein sequence ID" value="PKN02852.1"/>
    <property type="molecule type" value="Genomic_DNA"/>
</dbReference>
<evidence type="ECO:0000313" key="1">
    <source>
        <dbReference type="EMBL" id="PKN02852.1"/>
    </source>
</evidence>
<reference evidence="1 2" key="1">
    <citation type="journal article" date="2017" name="ISME J.">
        <title>Potential for microbial H2 and metal transformations associated with novel bacteria and archaea in deep terrestrial subsurface sediments.</title>
        <authorList>
            <person name="Hernsdorf A.W."/>
            <person name="Amano Y."/>
            <person name="Miyakawa K."/>
            <person name="Ise K."/>
            <person name="Suzuki Y."/>
            <person name="Anantharaman K."/>
            <person name="Probst A."/>
            <person name="Burstein D."/>
            <person name="Thomas B.C."/>
            <person name="Banfield J.F."/>
        </authorList>
    </citation>
    <scope>NUCLEOTIDE SEQUENCE [LARGE SCALE GENOMIC DNA]</scope>
    <source>
        <strain evidence="1">HGW-Dojkabacteria-1</strain>
    </source>
</reference>
<organism evidence="1 2">
    <name type="scientific">Candidatus Dojkabacteria bacterium HGW-Dojkabacteria-1</name>
    <dbReference type="NCBI Taxonomy" id="2013761"/>
    <lineage>
        <taxon>Bacteria</taxon>
        <taxon>Candidatus Dojkabacteria</taxon>
    </lineage>
</organism>
<proteinExistence type="predicted"/>
<accession>A0A2N2F3S2</accession>
<name>A0A2N2F3S2_9BACT</name>
<comment type="caution">
    <text evidence="1">The sequence shown here is derived from an EMBL/GenBank/DDBJ whole genome shotgun (WGS) entry which is preliminary data.</text>
</comment>
<dbReference type="AlphaFoldDB" id="A0A2N2F3S2"/>
<gene>
    <name evidence="1" type="ORF">CVU76_02400</name>
</gene>
<sequence>MGVILVLITAFVSAQTVKENVPEVAQSTETVVVTSPTHTLSPSATHIPTQVVVEQIEEPTPIPTLQPTEEPENISLQGIYTVTVQSDAITDWYRSFFKELKVELCQEPCTAEQIMAQLGKQSDKEWVAVQHGRVLYVHSGWSITSGPEFGEILLRVHNSGDLKSAVICLEERRCFQVVDLVLLGRGSIGDNISTGELFSVEHGDYFIVTCSERLIPGLETPKLILQIRKIE</sequence>
<protein>
    <submittedName>
        <fullName evidence="1">Uncharacterized protein</fullName>
    </submittedName>
</protein>
<evidence type="ECO:0000313" key="2">
    <source>
        <dbReference type="Proteomes" id="UP000233417"/>
    </source>
</evidence>